<dbReference type="SUPFAM" id="SSF50729">
    <property type="entry name" value="PH domain-like"/>
    <property type="match status" value="1"/>
</dbReference>
<accession>A0ABR0ZR30</accession>
<keyword evidence="4" id="KW-1185">Reference proteome</keyword>
<dbReference type="PROSITE" id="PS50003">
    <property type="entry name" value="PH_DOMAIN"/>
    <property type="match status" value="1"/>
</dbReference>
<dbReference type="PANTHER" id="PTHR47014">
    <property type="entry name" value="PLECKSTRIN HOMOLOGY DOMAIN-CONTAINING FAMILY S MEMBER 1"/>
    <property type="match status" value="1"/>
</dbReference>
<name>A0ABR0ZR30_HUSHU</name>
<dbReference type="Proteomes" id="UP001369086">
    <property type="component" value="Unassembled WGS sequence"/>
</dbReference>
<dbReference type="PANTHER" id="PTHR47014:SF1">
    <property type="entry name" value="PLECKSTRIN HOMOLOGY DOMAIN-CONTAINING FAMILY S MEMBER 1"/>
    <property type="match status" value="1"/>
</dbReference>
<proteinExistence type="predicted"/>
<reference evidence="3 4" key="1">
    <citation type="submission" date="2021-05" db="EMBL/GenBank/DDBJ databases">
        <authorList>
            <person name="Zahm M."/>
            <person name="Klopp C."/>
            <person name="Cabau C."/>
            <person name="Kuhl H."/>
            <person name="Suciu R."/>
            <person name="Ciorpac M."/>
            <person name="Holostenco D."/>
            <person name="Gessner J."/>
            <person name="Wuertz S."/>
            <person name="Hohne C."/>
            <person name="Stock M."/>
            <person name="Gislard M."/>
            <person name="Lluch J."/>
            <person name="Milhes M."/>
            <person name="Lampietro C."/>
            <person name="Lopez Roques C."/>
            <person name="Donnadieu C."/>
            <person name="Du K."/>
            <person name="Schartl M."/>
            <person name="Guiguen Y."/>
        </authorList>
    </citation>
    <scope>NUCLEOTIDE SEQUENCE [LARGE SCALE GENOMIC DNA]</scope>
    <source>
        <strain evidence="3">Hh-F2</strain>
        <tissue evidence="3">Blood</tissue>
    </source>
</reference>
<dbReference type="InterPro" id="IPR042986">
    <property type="entry name" value="PLEKHS1"/>
</dbReference>
<dbReference type="InterPro" id="IPR001849">
    <property type="entry name" value="PH_domain"/>
</dbReference>
<evidence type="ECO:0000313" key="3">
    <source>
        <dbReference type="EMBL" id="KAK6487272.1"/>
    </source>
</evidence>
<feature type="domain" description="PH" evidence="2">
    <location>
        <begin position="27"/>
        <end position="146"/>
    </location>
</feature>
<evidence type="ECO:0000313" key="4">
    <source>
        <dbReference type="Proteomes" id="UP001369086"/>
    </source>
</evidence>
<sequence length="346" mass="39557">MDRSVKMSAQRLRAPSSVFYKAVDGVEEIMSGYLVKSPPSGPFFYQKSWKRRFFVFCKTPDNVHLLKYCKDEDDRDKPLGGIDLSVITLIFPHPDNHRKWNWIQGMFKCQPDSVLYIRTTEREYFLIGENKQDVDKWFNAIFSVLMSISKAEPLRNTEQERQRSMSESNAKKAMNDLTKNSSIQEKGATCESFTADAKLRRQSLSESYYSVPKSRVDQLPKPEPTENHNLYMPMASVRLRIVEEALSDQNRVSTSPASGNIADVRNPHDFHLVKREVHVIQENPKNHLTLAETDGKPCVAHWLGPDDGCVFHKGDQIIAVNDLGTDSTTEIQTCLSKNNNEEIPRT</sequence>
<dbReference type="InterPro" id="IPR011993">
    <property type="entry name" value="PH-like_dom_sf"/>
</dbReference>
<dbReference type="SMART" id="SM00233">
    <property type="entry name" value="PH"/>
    <property type="match status" value="1"/>
</dbReference>
<dbReference type="Pfam" id="PF00169">
    <property type="entry name" value="PH"/>
    <property type="match status" value="1"/>
</dbReference>
<dbReference type="Gene3D" id="2.30.29.30">
    <property type="entry name" value="Pleckstrin-homology domain (PH domain)/Phosphotyrosine-binding domain (PTB)"/>
    <property type="match status" value="1"/>
</dbReference>
<comment type="caution">
    <text evidence="3">The sequence shown here is derived from an EMBL/GenBank/DDBJ whole genome shotgun (WGS) entry which is preliminary data.</text>
</comment>
<gene>
    <name evidence="3" type="ORF">HHUSO_G8404</name>
</gene>
<organism evidence="3 4">
    <name type="scientific">Huso huso</name>
    <name type="common">Beluga</name>
    <name type="synonym">Acipenser huso</name>
    <dbReference type="NCBI Taxonomy" id="61971"/>
    <lineage>
        <taxon>Eukaryota</taxon>
        <taxon>Metazoa</taxon>
        <taxon>Chordata</taxon>
        <taxon>Craniata</taxon>
        <taxon>Vertebrata</taxon>
        <taxon>Euteleostomi</taxon>
        <taxon>Actinopterygii</taxon>
        <taxon>Chondrostei</taxon>
        <taxon>Acipenseriformes</taxon>
        <taxon>Acipenseridae</taxon>
        <taxon>Huso</taxon>
    </lineage>
</organism>
<protein>
    <submittedName>
        <fullName evidence="3">Pleckstrin homology domain-containing family S member 1-like isoform X1</fullName>
    </submittedName>
</protein>
<evidence type="ECO:0000256" key="1">
    <source>
        <dbReference type="SAM" id="MobiDB-lite"/>
    </source>
</evidence>
<dbReference type="EMBL" id="JAHFZB010000007">
    <property type="protein sequence ID" value="KAK6487272.1"/>
    <property type="molecule type" value="Genomic_DNA"/>
</dbReference>
<feature type="region of interest" description="Disordered" evidence="1">
    <location>
        <begin position="153"/>
        <end position="183"/>
    </location>
</feature>
<feature type="compositionally biased region" description="Basic and acidic residues" evidence="1">
    <location>
        <begin position="153"/>
        <end position="174"/>
    </location>
</feature>
<evidence type="ECO:0000259" key="2">
    <source>
        <dbReference type="PROSITE" id="PS50003"/>
    </source>
</evidence>